<evidence type="ECO:0000259" key="4">
    <source>
        <dbReference type="PROSITE" id="PS01124"/>
    </source>
</evidence>
<dbReference type="InterPro" id="IPR050908">
    <property type="entry name" value="SmbC-like"/>
</dbReference>
<keyword evidence="3" id="KW-0804">Transcription</keyword>
<name>A0A2D2AX57_9CAUL</name>
<dbReference type="Gene3D" id="3.20.80.10">
    <property type="entry name" value="Regulatory factor, effector binding domain"/>
    <property type="match status" value="1"/>
</dbReference>
<dbReference type="SUPFAM" id="SSF46689">
    <property type="entry name" value="Homeodomain-like"/>
    <property type="match status" value="2"/>
</dbReference>
<dbReference type="PANTHER" id="PTHR40055:SF1">
    <property type="entry name" value="TRANSCRIPTIONAL REGULATOR YGIV-RELATED"/>
    <property type="match status" value="1"/>
</dbReference>
<dbReference type="EMBL" id="CP024201">
    <property type="protein sequence ID" value="ATQ42582.1"/>
    <property type="molecule type" value="Genomic_DNA"/>
</dbReference>
<evidence type="ECO:0000313" key="6">
    <source>
        <dbReference type="Proteomes" id="UP000228945"/>
    </source>
</evidence>
<keyword evidence="6" id="KW-1185">Reference proteome</keyword>
<evidence type="ECO:0000256" key="2">
    <source>
        <dbReference type="ARBA" id="ARBA00023125"/>
    </source>
</evidence>
<accession>A0A2D2AX57</accession>
<dbReference type="Pfam" id="PF06445">
    <property type="entry name" value="GyrI-like"/>
    <property type="match status" value="1"/>
</dbReference>
<dbReference type="InterPro" id="IPR018060">
    <property type="entry name" value="HTH_AraC"/>
</dbReference>
<dbReference type="KEGG" id="cmb:CSW64_09270"/>
<dbReference type="Gene3D" id="1.10.10.60">
    <property type="entry name" value="Homeodomain-like"/>
    <property type="match status" value="2"/>
</dbReference>
<protein>
    <submittedName>
        <fullName evidence="5">AraC family transcriptional regulator</fullName>
    </submittedName>
</protein>
<dbReference type="PANTHER" id="PTHR40055">
    <property type="entry name" value="TRANSCRIPTIONAL REGULATOR YGIV-RELATED"/>
    <property type="match status" value="1"/>
</dbReference>
<reference evidence="5 6" key="1">
    <citation type="submission" date="2017-10" db="EMBL/GenBank/DDBJ databases">
        <title>Genome sequence of Caulobacter mirabilis FWC38.</title>
        <authorList>
            <person name="Fiebig A."/>
            <person name="Crosson S."/>
        </authorList>
    </citation>
    <scope>NUCLEOTIDE SEQUENCE [LARGE SCALE GENOMIC DNA]</scope>
    <source>
        <strain evidence="5 6">FWC 38</strain>
    </source>
</reference>
<gene>
    <name evidence="5" type="ORF">CSW64_09270</name>
</gene>
<dbReference type="Proteomes" id="UP000228945">
    <property type="component" value="Chromosome"/>
</dbReference>
<dbReference type="PROSITE" id="PS01124">
    <property type="entry name" value="HTH_ARAC_FAMILY_2"/>
    <property type="match status" value="1"/>
</dbReference>
<dbReference type="InterPro" id="IPR029442">
    <property type="entry name" value="GyrI-like"/>
</dbReference>
<organism evidence="5 6">
    <name type="scientific">Caulobacter mirabilis</name>
    <dbReference type="NCBI Taxonomy" id="69666"/>
    <lineage>
        <taxon>Bacteria</taxon>
        <taxon>Pseudomonadati</taxon>
        <taxon>Pseudomonadota</taxon>
        <taxon>Alphaproteobacteria</taxon>
        <taxon>Caulobacterales</taxon>
        <taxon>Caulobacteraceae</taxon>
        <taxon>Caulobacter</taxon>
    </lineage>
</organism>
<proteinExistence type="predicted"/>
<dbReference type="AlphaFoldDB" id="A0A2D2AX57"/>
<dbReference type="SMART" id="SM00871">
    <property type="entry name" value="AraC_E_bind"/>
    <property type="match status" value="1"/>
</dbReference>
<dbReference type="InterPro" id="IPR011256">
    <property type="entry name" value="Reg_factor_effector_dom_sf"/>
</dbReference>
<dbReference type="SMART" id="SM00342">
    <property type="entry name" value="HTH_ARAC"/>
    <property type="match status" value="1"/>
</dbReference>
<sequence length="289" mass="31498">MPSADQQQSIEARLLRLLAYIHDNLDGDLSLDRLAEVACLSRFHWHRVFRAMTGETLADAIRRIRLIRAANALVLETAPMAEIAARYGYPNVASFSRAFSAVHGTSPGAFRARGVQLAAALRRNPGDNRMYPVTLETLPAARAAGVLHVGPYAEVGRAFQQLGGLIAARGLFPHVQAMIGVYHDAPGSKPDAELRAHAAVIIADGFPTDIAGLEYFDLAGGRYAVMTHQGPPATLAVAYEWLYGQWLPQSGEEPRDAPPIEVYLTDPRVTPMDQARTEVRLPLVSRADE</sequence>
<keyword evidence="2" id="KW-0238">DNA-binding</keyword>
<evidence type="ECO:0000256" key="3">
    <source>
        <dbReference type="ARBA" id="ARBA00023163"/>
    </source>
</evidence>
<dbReference type="Pfam" id="PF12833">
    <property type="entry name" value="HTH_18"/>
    <property type="match status" value="1"/>
</dbReference>
<dbReference type="InterPro" id="IPR010499">
    <property type="entry name" value="AraC_E-bd"/>
</dbReference>
<dbReference type="PROSITE" id="PS00041">
    <property type="entry name" value="HTH_ARAC_FAMILY_1"/>
    <property type="match status" value="1"/>
</dbReference>
<dbReference type="GO" id="GO:0043565">
    <property type="term" value="F:sequence-specific DNA binding"/>
    <property type="evidence" value="ECO:0007669"/>
    <property type="project" value="InterPro"/>
</dbReference>
<dbReference type="GO" id="GO:0003700">
    <property type="term" value="F:DNA-binding transcription factor activity"/>
    <property type="evidence" value="ECO:0007669"/>
    <property type="project" value="InterPro"/>
</dbReference>
<dbReference type="OrthoDB" id="9816011at2"/>
<feature type="domain" description="HTH araC/xylS-type" evidence="4">
    <location>
        <begin position="15"/>
        <end position="113"/>
    </location>
</feature>
<dbReference type="InterPro" id="IPR009057">
    <property type="entry name" value="Homeodomain-like_sf"/>
</dbReference>
<dbReference type="SUPFAM" id="SSF55136">
    <property type="entry name" value="Probable bacterial effector-binding domain"/>
    <property type="match status" value="1"/>
</dbReference>
<dbReference type="InterPro" id="IPR018062">
    <property type="entry name" value="HTH_AraC-typ_CS"/>
</dbReference>
<dbReference type="RefSeq" id="WP_099621836.1">
    <property type="nucleotide sequence ID" value="NZ_CP024201.1"/>
</dbReference>
<evidence type="ECO:0000256" key="1">
    <source>
        <dbReference type="ARBA" id="ARBA00023015"/>
    </source>
</evidence>
<evidence type="ECO:0000313" key="5">
    <source>
        <dbReference type="EMBL" id="ATQ42582.1"/>
    </source>
</evidence>
<keyword evidence="1" id="KW-0805">Transcription regulation</keyword>